<protein>
    <recommendedName>
        <fullName evidence="3">Putative ER transporter 6TM N-terminal domain-containing protein</fullName>
    </recommendedName>
</protein>
<keyword evidence="2" id="KW-0472">Membrane</keyword>
<comment type="caution">
    <text evidence="4">The sequence shown here is derived from an EMBL/GenBank/DDBJ whole genome shotgun (WGS) entry which is preliminary data.</text>
</comment>
<evidence type="ECO:0000313" key="5">
    <source>
        <dbReference type="Proteomes" id="UP000298030"/>
    </source>
</evidence>
<evidence type="ECO:0000259" key="3">
    <source>
        <dbReference type="Pfam" id="PF10337"/>
    </source>
</evidence>
<gene>
    <name evidence="4" type="ORF">FA13DRAFT_991623</name>
</gene>
<feature type="transmembrane region" description="Helical" evidence="2">
    <location>
        <begin position="113"/>
        <end position="134"/>
    </location>
</feature>
<name>A0A4Y7RRB6_COPMI</name>
<proteinExistence type="predicted"/>
<keyword evidence="2" id="KW-1133">Transmembrane helix</keyword>
<evidence type="ECO:0000256" key="1">
    <source>
        <dbReference type="SAM" id="MobiDB-lite"/>
    </source>
</evidence>
<evidence type="ECO:0000256" key="2">
    <source>
        <dbReference type="SAM" id="Phobius"/>
    </source>
</evidence>
<feature type="domain" description="Putative ER transporter 6TM N-terminal" evidence="3">
    <location>
        <begin position="58"/>
        <end position="135"/>
    </location>
</feature>
<dbReference type="AlphaFoldDB" id="A0A4Y7RRB6"/>
<dbReference type="OrthoDB" id="2274698at2759"/>
<feature type="compositionally biased region" description="Basic and acidic residues" evidence="1">
    <location>
        <begin position="1"/>
        <end position="18"/>
    </location>
</feature>
<organism evidence="4 5">
    <name type="scientific">Coprinellus micaceus</name>
    <name type="common">Glistening ink-cap mushroom</name>
    <name type="synonym">Coprinus micaceus</name>
    <dbReference type="NCBI Taxonomy" id="71717"/>
    <lineage>
        <taxon>Eukaryota</taxon>
        <taxon>Fungi</taxon>
        <taxon>Dikarya</taxon>
        <taxon>Basidiomycota</taxon>
        <taxon>Agaricomycotina</taxon>
        <taxon>Agaricomycetes</taxon>
        <taxon>Agaricomycetidae</taxon>
        <taxon>Agaricales</taxon>
        <taxon>Agaricineae</taxon>
        <taxon>Psathyrellaceae</taxon>
        <taxon>Coprinellus</taxon>
    </lineage>
</organism>
<feature type="transmembrane region" description="Helical" evidence="2">
    <location>
        <begin position="76"/>
        <end position="107"/>
    </location>
</feature>
<accession>A0A4Y7RRB6</accession>
<dbReference type="PANTHER" id="PTHR37994:SF1">
    <property type="entry name" value="ER TRANSPORTER 6TM N-TERMINAL DOMAIN-CONTAINING PROTEIN"/>
    <property type="match status" value="1"/>
</dbReference>
<dbReference type="InterPro" id="IPR018823">
    <property type="entry name" value="ArAE_2_N"/>
</dbReference>
<keyword evidence="5" id="KW-1185">Reference proteome</keyword>
<sequence>MEKSRRGRATEPRPDVRIRGRPSIVTFDERRDSDESSTSSVETAKWRRRLGLSERFGWVTSNLNWSSIKPVLRCAVAAWIAAVLFAIPTVGAWMGLASFLILIGSFLSPPSDPFVAVLERELLIVLFVCIAWAVAQWETWQRARAFWGLQGALFGSAAMCLQLRALGMPLCPGPDQPFFLPPVFSSFMTKIGRETVSYSVRAGLGVLALSFFPYLEVPNSHTCRWSCLGLKFASMAREPCRLQRDLHRRHRRQVHRGRAERDRWRVHRAGEAASSCSSRQGRVLARTCSPVSSDASASTST</sequence>
<dbReference type="EMBL" id="QPFP01000449">
    <property type="protein sequence ID" value="TEB11300.1"/>
    <property type="molecule type" value="Genomic_DNA"/>
</dbReference>
<dbReference type="Pfam" id="PF10337">
    <property type="entry name" value="ArAE_2_N"/>
    <property type="match status" value="1"/>
</dbReference>
<dbReference type="STRING" id="71717.A0A4Y7RRB6"/>
<dbReference type="Proteomes" id="UP000298030">
    <property type="component" value="Unassembled WGS sequence"/>
</dbReference>
<evidence type="ECO:0000313" key="4">
    <source>
        <dbReference type="EMBL" id="TEB11300.1"/>
    </source>
</evidence>
<keyword evidence="2" id="KW-0812">Transmembrane</keyword>
<reference evidence="4 5" key="1">
    <citation type="journal article" date="2019" name="Nat. Ecol. Evol.">
        <title>Megaphylogeny resolves global patterns of mushroom evolution.</title>
        <authorList>
            <person name="Varga T."/>
            <person name="Krizsan K."/>
            <person name="Foldi C."/>
            <person name="Dima B."/>
            <person name="Sanchez-Garcia M."/>
            <person name="Sanchez-Ramirez S."/>
            <person name="Szollosi G.J."/>
            <person name="Szarkandi J.G."/>
            <person name="Papp V."/>
            <person name="Albert L."/>
            <person name="Andreopoulos W."/>
            <person name="Angelini C."/>
            <person name="Antonin V."/>
            <person name="Barry K.W."/>
            <person name="Bougher N.L."/>
            <person name="Buchanan P."/>
            <person name="Buyck B."/>
            <person name="Bense V."/>
            <person name="Catcheside P."/>
            <person name="Chovatia M."/>
            <person name="Cooper J."/>
            <person name="Damon W."/>
            <person name="Desjardin D."/>
            <person name="Finy P."/>
            <person name="Geml J."/>
            <person name="Haridas S."/>
            <person name="Hughes K."/>
            <person name="Justo A."/>
            <person name="Karasinski D."/>
            <person name="Kautmanova I."/>
            <person name="Kiss B."/>
            <person name="Kocsube S."/>
            <person name="Kotiranta H."/>
            <person name="LaButti K.M."/>
            <person name="Lechner B.E."/>
            <person name="Liimatainen K."/>
            <person name="Lipzen A."/>
            <person name="Lukacs Z."/>
            <person name="Mihaltcheva S."/>
            <person name="Morgado L.N."/>
            <person name="Niskanen T."/>
            <person name="Noordeloos M.E."/>
            <person name="Ohm R.A."/>
            <person name="Ortiz-Santana B."/>
            <person name="Ovrebo C."/>
            <person name="Racz N."/>
            <person name="Riley R."/>
            <person name="Savchenko A."/>
            <person name="Shiryaev A."/>
            <person name="Soop K."/>
            <person name="Spirin V."/>
            <person name="Szebenyi C."/>
            <person name="Tomsovsky M."/>
            <person name="Tulloss R.E."/>
            <person name="Uehling J."/>
            <person name="Grigoriev I.V."/>
            <person name="Vagvolgyi C."/>
            <person name="Papp T."/>
            <person name="Martin F.M."/>
            <person name="Miettinen O."/>
            <person name="Hibbett D.S."/>
            <person name="Nagy L.G."/>
        </authorList>
    </citation>
    <scope>NUCLEOTIDE SEQUENCE [LARGE SCALE GENOMIC DNA]</scope>
    <source>
        <strain evidence="4 5">FP101781</strain>
    </source>
</reference>
<dbReference type="PANTHER" id="PTHR37994">
    <property type="entry name" value="ARAE_2_N DOMAIN-CONTAINING PROTEIN-RELATED"/>
    <property type="match status" value="1"/>
</dbReference>
<feature type="region of interest" description="Disordered" evidence="1">
    <location>
        <begin position="1"/>
        <end position="38"/>
    </location>
</feature>